<evidence type="ECO:0000313" key="2">
    <source>
        <dbReference type="EMBL" id="NHZ34702.1"/>
    </source>
</evidence>
<dbReference type="InterPro" id="IPR005123">
    <property type="entry name" value="Oxoglu/Fe-dep_dioxygenase_dom"/>
</dbReference>
<evidence type="ECO:0000313" key="3">
    <source>
        <dbReference type="Proteomes" id="UP000785613"/>
    </source>
</evidence>
<keyword evidence="2" id="KW-0223">Dioxygenase</keyword>
<evidence type="ECO:0000259" key="1">
    <source>
        <dbReference type="PROSITE" id="PS51471"/>
    </source>
</evidence>
<sequence>MDLFQETRLTPFPLDDGALSVLPQLPLRLPNAEVLARLIAETDWRAESITLWGKQHLQPRLTAWHGEAAYTYSGLRLAPLPFSPLLLELKHAVEAACGQRFNSVLLNYYRNERDSMGMHSDDEAELGAQPVIASLSFGASRTFILRHKRTKQTLKLGLNDGTLIVMSGNTQTHWQHGINKSTRAIGPRVNLTFRYIY</sequence>
<protein>
    <submittedName>
        <fullName evidence="2">Alpha-ketoglutarate-dependent dioxygenase AlkB</fullName>
    </submittedName>
</protein>
<organism evidence="2 3">
    <name type="scientific">Massilia rubra</name>
    <dbReference type="NCBI Taxonomy" id="2607910"/>
    <lineage>
        <taxon>Bacteria</taxon>
        <taxon>Pseudomonadati</taxon>
        <taxon>Pseudomonadota</taxon>
        <taxon>Betaproteobacteria</taxon>
        <taxon>Burkholderiales</taxon>
        <taxon>Oxalobacteraceae</taxon>
        <taxon>Telluria group</taxon>
        <taxon>Massilia</taxon>
    </lineage>
</organism>
<keyword evidence="2" id="KW-0560">Oxidoreductase</keyword>
<dbReference type="PROSITE" id="PS51471">
    <property type="entry name" value="FE2OG_OXY"/>
    <property type="match status" value="1"/>
</dbReference>
<dbReference type="RefSeq" id="WP_167225422.1">
    <property type="nucleotide sequence ID" value="NZ_VUYU01000008.1"/>
</dbReference>
<dbReference type="Proteomes" id="UP000785613">
    <property type="component" value="Unassembled WGS sequence"/>
</dbReference>
<name>A0ABX0LS47_9BURK</name>
<keyword evidence="3" id="KW-1185">Reference proteome</keyword>
<feature type="domain" description="Fe2OG dioxygenase" evidence="1">
    <location>
        <begin position="100"/>
        <end position="197"/>
    </location>
</feature>
<dbReference type="InterPro" id="IPR032854">
    <property type="entry name" value="ALKBH3"/>
</dbReference>
<dbReference type="Gene3D" id="2.60.120.590">
    <property type="entry name" value="Alpha-ketoglutarate-dependent dioxygenase AlkB-like"/>
    <property type="match status" value="1"/>
</dbReference>
<dbReference type="PANTHER" id="PTHR31212:SF4">
    <property type="entry name" value="ALPHA-KETOGLUTARATE-DEPENDENT DIOXYGENASE ALKB HOMOLOG 3"/>
    <property type="match status" value="1"/>
</dbReference>
<dbReference type="EMBL" id="VUYU01000008">
    <property type="protein sequence ID" value="NHZ34702.1"/>
    <property type="molecule type" value="Genomic_DNA"/>
</dbReference>
<dbReference type="InterPro" id="IPR037151">
    <property type="entry name" value="AlkB-like_sf"/>
</dbReference>
<reference evidence="2 3" key="1">
    <citation type="submission" date="2019-09" db="EMBL/GenBank/DDBJ databases">
        <title>Taxonomy of Antarctic Massilia spp.: description of Massilia rubra sp. nov., Massilia aquatica sp. nov., Massilia mucilaginosa sp. nov., Massilia frigida sp. nov. isolated from streams, lakes and regoliths.</title>
        <authorList>
            <person name="Holochova P."/>
            <person name="Sedlacek I."/>
            <person name="Kralova S."/>
            <person name="Maslanova I."/>
            <person name="Busse H.-J."/>
            <person name="Stankova E."/>
            <person name="Vrbovska V."/>
            <person name="Kovarovic V."/>
            <person name="Bartak M."/>
            <person name="Svec P."/>
            <person name="Pantucek R."/>
        </authorList>
    </citation>
    <scope>NUCLEOTIDE SEQUENCE [LARGE SCALE GENOMIC DNA]</scope>
    <source>
        <strain evidence="2 3">CCM 8692</strain>
    </source>
</reference>
<dbReference type="GO" id="GO:0051213">
    <property type="term" value="F:dioxygenase activity"/>
    <property type="evidence" value="ECO:0007669"/>
    <property type="project" value="UniProtKB-KW"/>
</dbReference>
<comment type="caution">
    <text evidence="2">The sequence shown here is derived from an EMBL/GenBank/DDBJ whole genome shotgun (WGS) entry which is preliminary data.</text>
</comment>
<accession>A0ABX0LS47</accession>
<dbReference type="SUPFAM" id="SSF51197">
    <property type="entry name" value="Clavaminate synthase-like"/>
    <property type="match status" value="1"/>
</dbReference>
<dbReference type="InterPro" id="IPR027450">
    <property type="entry name" value="AlkB-like"/>
</dbReference>
<proteinExistence type="predicted"/>
<gene>
    <name evidence="2" type="ORF">F0185_14025</name>
</gene>
<dbReference type="Pfam" id="PF13532">
    <property type="entry name" value="2OG-FeII_Oxy_2"/>
    <property type="match status" value="1"/>
</dbReference>
<dbReference type="PANTHER" id="PTHR31212">
    <property type="entry name" value="ALPHA-KETOGLUTARATE-DEPENDENT DIOXYGENASE ALKB HOMOLOG 3"/>
    <property type="match status" value="1"/>
</dbReference>